<evidence type="ECO:0000256" key="1">
    <source>
        <dbReference type="SAM" id="Coils"/>
    </source>
</evidence>
<keyword evidence="1" id="KW-0175">Coiled coil</keyword>
<name>A0A4V2MWX7_9APHY</name>
<feature type="compositionally biased region" description="Low complexity" evidence="2">
    <location>
        <begin position="182"/>
        <end position="197"/>
    </location>
</feature>
<proteinExistence type="predicted"/>
<protein>
    <submittedName>
        <fullName evidence="3">Uncharacterized protein</fullName>
    </submittedName>
</protein>
<feature type="region of interest" description="Disordered" evidence="2">
    <location>
        <begin position="40"/>
        <end position="95"/>
    </location>
</feature>
<evidence type="ECO:0000313" key="4">
    <source>
        <dbReference type="Proteomes" id="UP000292702"/>
    </source>
</evidence>
<comment type="caution">
    <text evidence="3">The sequence shown here is derived from an EMBL/GenBank/DDBJ whole genome shotgun (WGS) entry which is preliminary data.</text>
</comment>
<feature type="compositionally biased region" description="Basic and acidic residues" evidence="2">
    <location>
        <begin position="49"/>
        <end position="62"/>
    </location>
</feature>
<evidence type="ECO:0000313" key="3">
    <source>
        <dbReference type="EMBL" id="TCD67947.1"/>
    </source>
</evidence>
<dbReference type="EMBL" id="RWJN01000081">
    <property type="protein sequence ID" value="TCD67947.1"/>
    <property type="molecule type" value="Genomic_DNA"/>
</dbReference>
<reference evidence="3 4" key="1">
    <citation type="submission" date="2018-11" db="EMBL/GenBank/DDBJ databases">
        <title>Genome assembly of Steccherinum ochraceum LE-BIN_3174, the white-rot fungus of the Steccherinaceae family (The Residual Polyporoid clade, Polyporales, Basidiomycota).</title>
        <authorList>
            <person name="Fedorova T.V."/>
            <person name="Glazunova O.A."/>
            <person name="Landesman E.O."/>
            <person name="Moiseenko K.V."/>
            <person name="Psurtseva N.V."/>
            <person name="Savinova O.S."/>
            <person name="Shakhova N.V."/>
            <person name="Tyazhelova T.V."/>
            <person name="Vasina D.V."/>
        </authorList>
    </citation>
    <scope>NUCLEOTIDE SEQUENCE [LARGE SCALE GENOMIC DNA]</scope>
    <source>
        <strain evidence="3 4">LE-BIN_3174</strain>
    </source>
</reference>
<dbReference type="Proteomes" id="UP000292702">
    <property type="component" value="Unassembled WGS sequence"/>
</dbReference>
<evidence type="ECO:0000256" key="2">
    <source>
        <dbReference type="SAM" id="MobiDB-lite"/>
    </source>
</evidence>
<accession>A0A4V2MWX7</accession>
<feature type="coiled-coil region" evidence="1">
    <location>
        <begin position="208"/>
        <end position="235"/>
    </location>
</feature>
<sequence>MQTTSCPLIFAAKWRMSQASSTLPHLSAVDIMHCEGGDTTLASPVHSRQGVERRGHREDGRVGSKVPYTRVKQVSSGDSKTTEAPAASRESRDQALRKDASDFAKALRSVAEKRLQRRPELDSDLVAFAFCARFSSLKHSSNAPMFWATSLGRNVLEQEGIHDPRDHFKELSKRLYRERLQSSESVSESGSATSSGSFNTGPAALDVEGEAELTLEQLKIKVAEQDDEIQSLKARNTMLIFASAPPPQVLDPGLLAIPMTSSGTSSKPNGADLIMNGGSDLNLYESMDLLWDELQSNPFNSSHLGGEI</sequence>
<organism evidence="3 4">
    <name type="scientific">Steccherinum ochraceum</name>
    <dbReference type="NCBI Taxonomy" id="92696"/>
    <lineage>
        <taxon>Eukaryota</taxon>
        <taxon>Fungi</taxon>
        <taxon>Dikarya</taxon>
        <taxon>Basidiomycota</taxon>
        <taxon>Agaricomycotina</taxon>
        <taxon>Agaricomycetes</taxon>
        <taxon>Polyporales</taxon>
        <taxon>Steccherinaceae</taxon>
        <taxon>Steccherinum</taxon>
    </lineage>
</organism>
<gene>
    <name evidence="3" type="ORF">EIP91_011811</name>
</gene>
<keyword evidence="4" id="KW-1185">Reference proteome</keyword>
<dbReference type="AlphaFoldDB" id="A0A4V2MWX7"/>
<feature type="region of interest" description="Disordered" evidence="2">
    <location>
        <begin position="182"/>
        <end position="203"/>
    </location>
</feature>